<accession>A0A5B8L5D9</accession>
<gene>
    <name evidence="1" type="ORF">FQ775_08585</name>
</gene>
<dbReference type="InterPro" id="IPR042257">
    <property type="entry name" value="DGOK_C"/>
</dbReference>
<reference evidence="1" key="1">
    <citation type="submission" date="2020-04" db="EMBL/GenBank/DDBJ databases">
        <title>Nitratireductor sp. nov. isolated from mangrove soil.</title>
        <authorList>
            <person name="Ye Y."/>
        </authorList>
    </citation>
    <scope>NUCLEOTIDE SEQUENCE</scope>
    <source>
        <strain evidence="1">SY7</strain>
    </source>
</reference>
<dbReference type="InterPro" id="IPR007729">
    <property type="entry name" value="DGOK"/>
</dbReference>
<keyword evidence="2" id="KW-1185">Reference proteome</keyword>
<dbReference type="AlphaFoldDB" id="A0A5B8L5D9"/>
<evidence type="ECO:0000313" key="2">
    <source>
        <dbReference type="Proteomes" id="UP000321389"/>
    </source>
</evidence>
<dbReference type="GO" id="GO:0034194">
    <property type="term" value="P:D-galactonate catabolic process"/>
    <property type="evidence" value="ECO:0007669"/>
    <property type="project" value="InterPro"/>
</dbReference>
<organism evidence="1 2">
    <name type="scientific">Nitratireductor mangrovi</name>
    <dbReference type="NCBI Taxonomy" id="2599600"/>
    <lineage>
        <taxon>Bacteria</taxon>
        <taxon>Pseudomonadati</taxon>
        <taxon>Pseudomonadota</taxon>
        <taxon>Alphaproteobacteria</taxon>
        <taxon>Hyphomicrobiales</taxon>
        <taxon>Phyllobacteriaceae</taxon>
        <taxon>Nitratireductor</taxon>
    </lineage>
</organism>
<name>A0A5B8L5D9_9HYPH</name>
<dbReference type="Proteomes" id="UP000321389">
    <property type="component" value="Chromosome"/>
</dbReference>
<dbReference type="EMBL" id="CP042301">
    <property type="protein sequence ID" value="QDZ03256.1"/>
    <property type="molecule type" value="Genomic_DNA"/>
</dbReference>
<dbReference type="GO" id="GO:0008671">
    <property type="term" value="F:2-dehydro-3-deoxygalactonokinase activity"/>
    <property type="evidence" value="ECO:0007669"/>
    <property type="project" value="InterPro"/>
</dbReference>
<dbReference type="Pfam" id="PF05035">
    <property type="entry name" value="DGOK"/>
    <property type="match status" value="1"/>
</dbReference>
<dbReference type="KEGG" id="niy:FQ775_08585"/>
<protein>
    <submittedName>
        <fullName evidence="1">2-dehydro-3-deoxygalactonokinase</fullName>
    </submittedName>
</protein>
<dbReference type="Gene3D" id="3.30.420.310">
    <property type="entry name" value="2-keto-3-deoxy-galactonokinase, C-terminal domain"/>
    <property type="match status" value="1"/>
</dbReference>
<proteinExistence type="predicted"/>
<evidence type="ECO:0000313" key="1">
    <source>
        <dbReference type="EMBL" id="QDZ03256.1"/>
    </source>
</evidence>
<dbReference type="OrthoDB" id="256574at2"/>
<sequence>MDDDGGVLAERHSERGMATVAAGGFADVLEQELAGLDAPPSLPAVICGMAGARQGWREVPYLDLPARLDNLARGALAIDGAARPVYILPGLAQSSPEAPDVMRGEETQIAGAASVAAATAETFCLPGTHSKWATVSDGAVTGFSTYLTGEMFALLCEHSILRHSVGSSRQVAADNPVFLDRLRDTLASPDVLLSRLFSIRAAGLLAGLSQTDAAAALSGHLIGAEIAAVQARLAGDGSTVVLVASGAIVPLYEAAMNAADLPYRLVDAETAVRAGLLDAARTLLAPKG</sequence>
<dbReference type="Gene3D" id="3.30.420.300">
    <property type="entry name" value="2-keto-3-deoxy-galactonokinase, substrate binding domain"/>
    <property type="match status" value="1"/>
</dbReference>
<dbReference type="InterPro" id="IPR042258">
    <property type="entry name" value="DGOK_N"/>
</dbReference>